<dbReference type="OrthoDB" id="2585004at2"/>
<sequence length="215" mass="24541">MSTISPKTESKAEFLASSFTRIIANGKLHALFNLVMAEGRRILDDDNYESVDQKRYVLNTTLGETKQALAIAAKRTIRCCGYPLEARGGYDRKTDHHSLLVRCTDCGCTLYVEEQGERRYVPGKPDRQPVFVPKRAARANITLRMARERAGYTEVAAAKLLGIKTKRLRELEMDCSKTRLDLTERFCELYRCFSLDQIHWGREDAYKQKGEVSHA</sequence>
<dbReference type="STRING" id="268407.PWYN_18180"/>
<dbReference type="Proteomes" id="UP000029734">
    <property type="component" value="Unassembled WGS sequence"/>
</dbReference>
<organism evidence="1 2">
    <name type="scientific">Paenibacillus wynnii</name>
    <dbReference type="NCBI Taxonomy" id="268407"/>
    <lineage>
        <taxon>Bacteria</taxon>
        <taxon>Bacillati</taxon>
        <taxon>Bacillota</taxon>
        <taxon>Bacilli</taxon>
        <taxon>Bacillales</taxon>
        <taxon>Paenibacillaceae</taxon>
        <taxon>Paenibacillus</taxon>
    </lineage>
</organism>
<dbReference type="RefSeq" id="WP_036654709.1">
    <property type="nucleotide sequence ID" value="NZ_JQCR01000003.1"/>
</dbReference>
<dbReference type="EMBL" id="JQCR01000003">
    <property type="protein sequence ID" value="KGE16638.1"/>
    <property type="molecule type" value="Genomic_DNA"/>
</dbReference>
<accession>A0A098M3N7</accession>
<evidence type="ECO:0000313" key="1">
    <source>
        <dbReference type="EMBL" id="KGE16638.1"/>
    </source>
</evidence>
<dbReference type="AlphaFoldDB" id="A0A098M3N7"/>
<comment type="caution">
    <text evidence="1">The sequence shown here is derived from an EMBL/GenBank/DDBJ whole genome shotgun (WGS) entry which is preliminary data.</text>
</comment>
<protein>
    <submittedName>
        <fullName evidence="1">Uncharacterized protein</fullName>
    </submittedName>
</protein>
<evidence type="ECO:0000313" key="2">
    <source>
        <dbReference type="Proteomes" id="UP000029734"/>
    </source>
</evidence>
<gene>
    <name evidence="1" type="ORF">PWYN_18180</name>
</gene>
<proteinExistence type="predicted"/>
<reference evidence="1 2" key="1">
    <citation type="submission" date="2014-08" db="EMBL/GenBank/DDBJ databases">
        <authorList>
            <person name="den Bakker H.C."/>
        </authorList>
    </citation>
    <scope>NUCLEOTIDE SEQUENCE [LARGE SCALE GENOMIC DNA]</scope>
    <source>
        <strain evidence="1 2">DSM 18334</strain>
    </source>
</reference>
<name>A0A098M3N7_9BACL</name>
<keyword evidence="2" id="KW-1185">Reference proteome</keyword>
<reference evidence="1 2" key="2">
    <citation type="submission" date="2014-10" db="EMBL/GenBank/DDBJ databases">
        <title>Comparative genomics of the Paenibacillus odorifer group.</title>
        <authorList>
            <person name="Tsai Y.-C."/>
            <person name="Martin N."/>
            <person name="Korlach J."/>
            <person name="Wiedmann M."/>
        </authorList>
    </citation>
    <scope>NUCLEOTIDE SEQUENCE [LARGE SCALE GENOMIC DNA]</scope>
    <source>
        <strain evidence="1 2">DSM 18334</strain>
    </source>
</reference>